<accession>A0AAN6GA66</accession>
<reference evidence="4" key="1">
    <citation type="journal article" date="2023" name="PhytoFront">
        <title>Draft Genome Resources of Seven Strains of Tilletia horrida, Causal Agent of Kernel Smut of Rice.</title>
        <authorList>
            <person name="Khanal S."/>
            <person name="Antony Babu S."/>
            <person name="Zhou X.G."/>
        </authorList>
    </citation>
    <scope>NUCLEOTIDE SEQUENCE</scope>
    <source>
        <strain evidence="4">TX3</strain>
    </source>
</reference>
<feature type="chain" id="PRO_5042910060" evidence="3">
    <location>
        <begin position="26"/>
        <end position="600"/>
    </location>
</feature>
<gene>
    <name evidence="4" type="ORF">OC842_005394</name>
</gene>
<sequence length="600" mass="66148">MIGKMRTTIHRYAGTLLTLAWATLAASVDVPNGGGVNASISSTSPSPGIYSQLQQQQQQQQQPEQLQQQQQSQSPTVVTVFVVFIASVIAWLYQPTLNEYRSYAASKPWEALTPWPAWRPLRLRWDPRGNAKELVLARITRVPEVIISTFVLKYIGCLPLWEPVELAAERGLAGFLYGPLRLGMGKHFSRYFSIEGYGFGHAPRRRPKDSLDQQALWPRELVSGGAQPMTQWEYRSLAVGKSWIVPLLGTTVSAPDSYGKVDPHVLPVVVQRLATTSIRVSLITDAQIDCSGSDSNSACSSNSNNINSHDLHARINHDHQVFDVAMSPALRHLLNVADDDGRMAPHRAHIDADNSRAYALTWRPALWYGLLSLTHLLSEQTPHAVVFGLLALFAVLCSLLSTEEPGPSERYGWLNRDPPARKAIPLNLALHGAVMSLAMGTCTQLQSATTFVVSPVVRVEFTSVRGVWRQYRFHGADQGRPSIKVWTGINVWPNVHTVWIRVLGYFAHSIDDGGLMGFSTILTAVCLIGSTSAAAAAVEAHRGWIVLLALACHLLPCISPKAMFLYSTVWWICVLSLTSKLDVEKLVDAAQNLPQLNLLP</sequence>
<dbReference type="EMBL" id="JAPDMQ010000381">
    <property type="protein sequence ID" value="KAK0525795.1"/>
    <property type="molecule type" value="Genomic_DNA"/>
</dbReference>
<proteinExistence type="predicted"/>
<dbReference type="Proteomes" id="UP001176521">
    <property type="component" value="Unassembled WGS sequence"/>
</dbReference>
<keyword evidence="2" id="KW-1133">Transmembrane helix</keyword>
<protein>
    <submittedName>
        <fullName evidence="4">Uncharacterized protein</fullName>
    </submittedName>
</protein>
<name>A0AAN6GA66_9BASI</name>
<evidence type="ECO:0000256" key="2">
    <source>
        <dbReference type="SAM" id="Phobius"/>
    </source>
</evidence>
<evidence type="ECO:0000313" key="4">
    <source>
        <dbReference type="EMBL" id="KAK0525795.1"/>
    </source>
</evidence>
<dbReference type="AlphaFoldDB" id="A0AAN6GA66"/>
<keyword evidence="5" id="KW-1185">Reference proteome</keyword>
<evidence type="ECO:0000313" key="5">
    <source>
        <dbReference type="Proteomes" id="UP001176521"/>
    </source>
</evidence>
<keyword evidence="2" id="KW-0472">Membrane</keyword>
<feature type="transmembrane region" description="Helical" evidence="2">
    <location>
        <begin position="544"/>
        <end position="577"/>
    </location>
</feature>
<feature type="compositionally biased region" description="Low complexity" evidence="1">
    <location>
        <begin position="52"/>
        <end position="68"/>
    </location>
</feature>
<feature type="signal peptide" evidence="3">
    <location>
        <begin position="1"/>
        <end position="25"/>
    </location>
</feature>
<evidence type="ECO:0000256" key="1">
    <source>
        <dbReference type="SAM" id="MobiDB-lite"/>
    </source>
</evidence>
<evidence type="ECO:0000256" key="3">
    <source>
        <dbReference type="SAM" id="SignalP"/>
    </source>
</evidence>
<comment type="caution">
    <text evidence="4">The sequence shown here is derived from an EMBL/GenBank/DDBJ whole genome shotgun (WGS) entry which is preliminary data.</text>
</comment>
<keyword evidence="2" id="KW-0812">Transmembrane</keyword>
<feature type="transmembrane region" description="Helical" evidence="2">
    <location>
        <begin position="515"/>
        <end position="538"/>
    </location>
</feature>
<feature type="compositionally biased region" description="Polar residues" evidence="1">
    <location>
        <begin position="38"/>
        <end position="51"/>
    </location>
</feature>
<keyword evidence="3" id="KW-0732">Signal</keyword>
<organism evidence="4 5">
    <name type="scientific">Tilletia horrida</name>
    <dbReference type="NCBI Taxonomy" id="155126"/>
    <lineage>
        <taxon>Eukaryota</taxon>
        <taxon>Fungi</taxon>
        <taxon>Dikarya</taxon>
        <taxon>Basidiomycota</taxon>
        <taxon>Ustilaginomycotina</taxon>
        <taxon>Exobasidiomycetes</taxon>
        <taxon>Tilletiales</taxon>
        <taxon>Tilletiaceae</taxon>
        <taxon>Tilletia</taxon>
    </lineage>
</organism>
<feature type="transmembrane region" description="Helical" evidence="2">
    <location>
        <begin position="76"/>
        <end position="93"/>
    </location>
</feature>
<feature type="region of interest" description="Disordered" evidence="1">
    <location>
        <begin position="37"/>
        <end position="68"/>
    </location>
</feature>